<dbReference type="RefSeq" id="WP_163702701.1">
    <property type="nucleotide sequence ID" value="NZ_QXHD01000004.1"/>
</dbReference>
<sequence>MRILIAGTLAGNGGIQSHIRWLAKALSEEKFQVLAVSLGSPHGLPVDEVSLKTFWNKNVQLHCCTIHESNHTNQHFQRFRRLQELVRVIDEFNPDIYLAIGTGWNLFLPPLLARAKPIRIFHEVMSGVPNGWKDSRWCVKLWFDEVIGQSEIVSRTFSKEFGWKKQVSALPALPEPLEITADLPKAESKRVAKGKIKAALFSRLAPHKQAFWLVRQWHTLKEYLSELHIHGSGPEEELIRNHIAENGIEDRVKCYGRYPEGQAYVDLLSSYDLTLLPTIGAEGAPLVLLESMACGVPFLAYGVGGIPDYGTNNPDVFIVAPDNNKFFLGLERIIDSLETGTTNQNRLQQFYINHYSYNALQKQWINYFRKILLPELRNLAMPLMP</sequence>
<proteinExistence type="predicted"/>
<keyword evidence="1" id="KW-0808">Transferase</keyword>
<reference evidence="1 2" key="1">
    <citation type="journal article" date="2020" name="Microb. Ecol.">
        <title>Ecogenomics of the Marine Benthic Filamentous Cyanobacterium Adonisia.</title>
        <authorList>
            <person name="Walter J.M."/>
            <person name="Coutinho F.H."/>
            <person name="Leomil L."/>
            <person name="Hargreaves P.I."/>
            <person name="Campeao M.E."/>
            <person name="Vieira V.V."/>
            <person name="Silva B.S."/>
            <person name="Fistarol G.O."/>
            <person name="Salomon P.S."/>
            <person name="Sawabe T."/>
            <person name="Mino S."/>
            <person name="Hosokawa M."/>
            <person name="Miyashita H."/>
            <person name="Maruyama F."/>
            <person name="van Verk M.C."/>
            <person name="Dutilh B.E."/>
            <person name="Thompson C.C."/>
            <person name="Thompson F.L."/>
        </authorList>
    </citation>
    <scope>NUCLEOTIDE SEQUENCE [LARGE SCALE GENOMIC DNA]</scope>
    <source>
        <strain evidence="1 2">CCMR0081</strain>
    </source>
</reference>
<organism evidence="1 2">
    <name type="scientific">Adonisia turfae CCMR0081</name>
    <dbReference type="NCBI Taxonomy" id="2292702"/>
    <lineage>
        <taxon>Bacteria</taxon>
        <taxon>Bacillati</taxon>
        <taxon>Cyanobacteriota</taxon>
        <taxon>Adonisia</taxon>
        <taxon>Adonisia turfae</taxon>
    </lineage>
</organism>
<dbReference type="PANTHER" id="PTHR12526:SF630">
    <property type="entry name" value="GLYCOSYLTRANSFERASE"/>
    <property type="match status" value="1"/>
</dbReference>
<comment type="caution">
    <text evidence="1">The sequence shown here is derived from an EMBL/GenBank/DDBJ whole genome shotgun (WGS) entry which is preliminary data.</text>
</comment>
<dbReference type="AlphaFoldDB" id="A0A6M0RVN3"/>
<keyword evidence="2" id="KW-1185">Reference proteome</keyword>
<gene>
    <name evidence="1" type="ORF">DXZ20_30710</name>
</gene>
<dbReference type="SUPFAM" id="SSF53756">
    <property type="entry name" value="UDP-Glycosyltransferase/glycogen phosphorylase"/>
    <property type="match status" value="1"/>
</dbReference>
<evidence type="ECO:0000313" key="2">
    <source>
        <dbReference type="Proteomes" id="UP000481033"/>
    </source>
</evidence>
<evidence type="ECO:0000313" key="1">
    <source>
        <dbReference type="EMBL" id="NEZ59940.1"/>
    </source>
</evidence>
<dbReference type="PANTHER" id="PTHR12526">
    <property type="entry name" value="GLYCOSYLTRANSFERASE"/>
    <property type="match status" value="1"/>
</dbReference>
<dbReference type="Gene3D" id="3.40.50.2000">
    <property type="entry name" value="Glycogen Phosphorylase B"/>
    <property type="match status" value="2"/>
</dbReference>
<protein>
    <submittedName>
        <fullName evidence="1">Glycosyltransferase</fullName>
    </submittedName>
</protein>
<name>A0A6M0RVN3_9CYAN</name>
<dbReference type="Proteomes" id="UP000481033">
    <property type="component" value="Unassembled WGS sequence"/>
</dbReference>
<dbReference type="Pfam" id="PF13692">
    <property type="entry name" value="Glyco_trans_1_4"/>
    <property type="match status" value="1"/>
</dbReference>
<dbReference type="EMBL" id="QXHD01000004">
    <property type="protein sequence ID" value="NEZ59940.1"/>
    <property type="molecule type" value="Genomic_DNA"/>
</dbReference>
<accession>A0A6M0RVN3</accession>
<dbReference type="GO" id="GO:0016740">
    <property type="term" value="F:transferase activity"/>
    <property type="evidence" value="ECO:0007669"/>
    <property type="project" value="UniProtKB-KW"/>
</dbReference>